<dbReference type="Gene3D" id="2.40.160.50">
    <property type="entry name" value="membrane protein fhac: a member of the omp85/tpsb transporter family"/>
    <property type="match status" value="1"/>
</dbReference>
<protein>
    <recommendedName>
        <fullName evidence="10">POTRA domain-containing protein</fullName>
    </recommendedName>
</protein>
<dbReference type="Pfam" id="PF03865">
    <property type="entry name" value="ShlB"/>
    <property type="match status" value="1"/>
</dbReference>
<evidence type="ECO:0000256" key="4">
    <source>
        <dbReference type="ARBA" id="ARBA00022452"/>
    </source>
</evidence>
<evidence type="ECO:0000256" key="5">
    <source>
        <dbReference type="ARBA" id="ARBA00022692"/>
    </source>
</evidence>
<evidence type="ECO:0000313" key="11">
    <source>
        <dbReference type="EMBL" id="POB03534.1"/>
    </source>
</evidence>
<gene>
    <name evidence="11" type="ORF">C1949_09155</name>
</gene>
<proteinExistence type="inferred from homology"/>
<feature type="domain" description="POTRA" evidence="10">
    <location>
        <begin position="87"/>
        <end position="162"/>
    </location>
</feature>
<evidence type="ECO:0000256" key="3">
    <source>
        <dbReference type="ARBA" id="ARBA00022448"/>
    </source>
</evidence>
<keyword evidence="8" id="KW-0998">Cell outer membrane</keyword>
<keyword evidence="6" id="KW-0653">Protein transport</keyword>
<dbReference type="GO" id="GO:0009279">
    <property type="term" value="C:cell outer membrane"/>
    <property type="evidence" value="ECO:0007669"/>
    <property type="project" value="UniProtKB-SubCell"/>
</dbReference>
<dbReference type="InterPro" id="IPR013686">
    <property type="entry name" value="Polypept-transport_assoc_ShlB"/>
</dbReference>
<reference evidence="11 12" key="1">
    <citation type="submission" date="2018-01" db="EMBL/GenBank/DDBJ databases">
        <title>Draft genome of the type strain Pseudomonas oceani DSM 100277 isolated from the deep water in Okinawa trough, northwestern Pacific Ocean.</title>
        <authorList>
            <person name="Gomila M."/>
            <person name="Mulet M."/>
            <person name="Garcia-Valdes E."/>
            <person name="Lalucat J."/>
        </authorList>
    </citation>
    <scope>NUCLEOTIDE SEQUENCE [LARGE SCALE GENOMIC DNA]</scope>
    <source>
        <strain evidence="11 12">DSM 100277</strain>
    </source>
</reference>
<keyword evidence="5" id="KW-0812">Transmembrane</keyword>
<feature type="signal peptide" evidence="9">
    <location>
        <begin position="1"/>
        <end position="26"/>
    </location>
</feature>
<sequence>MTTQARSNKRVWMLAVAALLPCVAQAQVVLPGGVSAGQVNPSLQREQIDAQRRQQEIEERARRIEVPAIQGEQPEQGDALPADSPPFVLSGISFNQSVFLSQDELKAIAGRYVGREITFADLNAMIREVNQRYADSGQLTARAIIPPQSLEDGQLRVVLVEAKLDSVVFSGEAQSVDESFYRERLSLTEGETLNSPMLIEAIRRFNATSQGPQLSAGLAPGERFGTTRVDLERFEPKRFSWSLFANNYGSEGTGYEQLGGTFNWFSPTGAADNISAVLVGTRGSQYMNLRYTRPVTRSNGFAWIEAGANTMEIKRGPLADLNIEGDSSNYGLGFDQPWWLSDRWLLLGGLGYTFQTSETTLEGVTLSEVDIQEVFVKGQFEYRAAPWYTRYEQRIRQASPDNALTGESGNFTILTGDLYSSRQLGEEYELVGKAGWQYATRQEELPSALHKQFGGISAQRGYEPGVITAPWGVNLSVEGYWHLSQRWQPFVFMDYGRAMELGDEDVDLISGGAGVNSRWWNDRISASLVVAGAFKDVVPDQDSGQVLLQLVFR</sequence>
<keyword evidence="7" id="KW-0472">Membrane</keyword>
<dbReference type="InterPro" id="IPR034746">
    <property type="entry name" value="POTRA"/>
</dbReference>
<evidence type="ECO:0000259" key="10">
    <source>
        <dbReference type="PROSITE" id="PS51779"/>
    </source>
</evidence>
<keyword evidence="12" id="KW-1185">Reference proteome</keyword>
<dbReference type="Pfam" id="PF08479">
    <property type="entry name" value="POTRA_2"/>
    <property type="match status" value="1"/>
</dbReference>
<organism evidence="11 12">
    <name type="scientific">Halopseudomonas oceani</name>
    <dbReference type="NCBI Taxonomy" id="1708783"/>
    <lineage>
        <taxon>Bacteria</taxon>
        <taxon>Pseudomonadati</taxon>
        <taxon>Pseudomonadota</taxon>
        <taxon>Gammaproteobacteria</taxon>
        <taxon>Pseudomonadales</taxon>
        <taxon>Pseudomonadaceae</taxon>
        <taxon>Halopseudomonas</taxon>
    </lineage>
</organism>
<dbReference type="EMBL" id="PPSK01000007">
    <property type="protein sequence ID" value="POB03534.1"/>
    <property type="molecule type" value="Genomic_DNA"/>
</dbReference>
<dbReference type="PANTHER" id="PTHR34597">
    <property type="entry name" value="SLR1661 PROTEIN"/>
    <property type="match status" value="1"/>
</dbReference>
<dbReference type="OrthoDB" id="572300at2"/>
<keyword evidence="9" id="KW-0732">Signal</keyword>
<comment type="similarity">
    <text evidence="2">Belongs to the TPS (TC 1.B.20) family.</text>
</comment>
<keyword evidence="4" id="KW-1134">Transmembrane beta strand</keyword>
<dbReference type="GO" id="GO:0098046">
    <property type="term" value="C:type V protein secretion system complex"/>
    <property type="evidence" value="ECO:0007669"/>
    <property type="project" value="TreeGrafter"/>
</dbReference>
<evidence type="ECO:0000256" key="9">
    <source>
        <dbReference type="SAM" id="SignalP"/>
    </source>
</evidence>
<dbReference type="RefSeq" id="WP_104738177.1">
    <property type="nucleotide sequence ID" value="NZ_BMHR01000006.1"/>
</dbReference>
<dbReference type="PROSITE" id="PS51779">
    <property type="entry name" value="POTRA"/>
    <property type="match status" value="1"/>
</dbReference>
<evidence type="ECO:0000256" key="8">
    <source>
        <dbReference type="ARBA" id="ARBA00023237"/>
    </source>
</evidence>
<evidence type="ECO:0000313" key="12">
    <source>
        <dbReference type="Proteomes" id="UP000243451"/>
    </source>
</evidence>
<dbReference type="Gene3D" id="3.10.20.310">
    <property type="entry name" value="membrane protein fhac"/>
    <property type="match status" value="1"/>
</dbReference>
<dbReference type="GO" id="GO:0008320">
    <property type="term" value="F:protein transmembrane transporter activity"/>
    <property type="evidence" value="ECO:0007669"/>
    <property type="project" value="TreeGrafter"/>
</dbReference>
<comment type="caution">
    <text evidence="11">The sequence shown here is derived from an EMBL/GenBank/DDBJ whole genome shotgun (WGS) entry which is preliminary data.</text>
</comment>
<dbReference type="Proteomes" id="UP000243451">
    <property type="component" value="Unassembled WGS sequence"/>
</dbReference>
<accession>A0A2P4EVB6</accession>
<dbReference type="GO" id="GO:0046819">
    <property type="term" value="P:protein secretion by the type V secretion system"/>
    <property type="evidence" value="ECO:0007669"/>
    <property type="project" value="TreeGrafter"/>
</dbReference>
<name>A0A2P4EVB6_9GAMM</name>
<dbReference type="PANTHER" id="PTHR34597:SF1">
    <property type="entry name" value="HEME_HEMOPEXIN TRANSPORTER PROTEIN HUXB"/>
    <property type="match status" value="1"/>
</dbReference>
<evidence type="ECO:0000256" key="6">
    <source>
        <dbReference type="ARBA" id="ARBA00022927"/>
    </source>
</evidence>
<evidence type="ECO:0000256" key="7">
    <source>
        <dbReference type="ARBA" id="ARBA00023136"/>
    </source>
</evidence>
<keyword evidence="3" id="KW-0813">Transport</keyword>
<dbReference type="AlphaFoldDB" id="A0A2P4EVB6"/>
<dbReference type="InterPro" id="IPR051544">
    <property type="entry name" value="TPS_OM_transporter"/>
</dbReference>
<comment type="subcellular location">
    <subcellularLocation>
        <location evidence="1">Cell outer membrane</location>
    </subcellularLocation>
</comment>
<dbReference type="InterPro" id="IPR005565">
    <property type="entry name" value="Hemolysn_activator_HlyB_C"/>
</dbReference>
<evidence type="ECO:0000256" key="1">
    <source>
        <dbReference type="ARBA" id="ARBA00004442"/>
    </source>
</evidence>
<evidence type="ECO:0000256" key="2">
    <source>
        <dbReference type="ARBA" id="ARBA00009055"/>
    </source>
</evidence>
<feature type="chain" id="PRO_5015152381" description="POTRA domain-containing protein" evidence="9">
    <location>
        <begin position="27"/>
        <end position="553"/>
    </location>
</feature>